<sequence length="87" mass="10177">MPITPEDICEFNTEKGIPDGIELLNTQEYREIVNGEAYFYEDPHGFLMHTLSHQVIAKNTEQLDVIIEQLQEIRMKMSNPPKWLSEK</sequence>
<evidence type="ECO:0000313" key="2">
    <source>
        <dbReference type="Proteomes" id="UP000092377"/>
    </source>
</evidence>
<evidence type="ECO:0000313" key="1">
    <source>
        <dbReference type="EMBL" id="OBU11022.1"/>
    </source>
</evidence>
<proteinExistence type="predicted"/>
<gene>
    <name evidence="1" type="ORF">AYY18_03545</name>
</gene>
<name>A0A1B8HNS8_9GAMM</name>
<dbReference type="Proteomes" id="UP000092377">
    <property type="component" value="Unassembled WGS sequence"/>
</dbReference>
<protein>
    <submittedName>
        <fullName evidence="1">Uncharacterized protein</fullName>
    </submittedName>
</protein>
<dbReference type="AlphaFoldDB" id="A0A1B8HNS8"/>
<accession>A0A1B8HNS8</accession>
<organism evidence="1 2">
    <name type="scientific">Morganella psychrotolerans</name>
    <dbReference type="NCBI Taxonomy" id="368603"/>
    <lineage>
        <taxon>Bacteria</taxon>
        <taxon>Pseudomonadati</taxon>
        <taxon>Pseudomonadota</taxon>
        <taxon>Gammaproteobacteria</taxon>
        <taxon>Enterobacterales</taxon>
        <taxon>Morganellaceae</taxon>
        <taxon>Morganella</taxon>
    </lineage>
</organism>
<dbReference type="RefSeq" id="WP_067401317.1">
    <property type="nucleotide sequence ID" value="NZ_LZEY01000012.1"/>
</dbReference>
<keyword evidence="2" id="KW-1185">Reference proteome</keyword>
<reference evidence="2" key="1">
    <citation type="submission" date="2016-06" db="EMBL/GenBank/DDBJ databases">
        <authorList>
            <person name="Butler K."/>
        </authorList>
    </citation>
    <scope>NUCLEOTIDE SEQUENCE [LARGE SCALE GENOMIC DNA]</scope>
    <source>
        <strain evidence="2">GCSL-Mp20</strain>
    </source>
</reference>
<dbReference type="EMBL" id="LZEY01000012">
    <property type="protein sequence ID" value="OBU11022.1"/>
    <property type="molecule type" value="Genomic_DNA"/>
</dbReference>
<comment type="caution">
    <text evidence="1">The sequence shown here is derived from an EMBL/GenBank/DDBJ whole genome shotgun (WGS) entry which is preliminary data.</text>
</comment>